<feature type="region of interest" description="Disordered" evidence="1">
    <location>
        <begin position="71"/>
        <end position="116"/>
    </location>
</feature>
<proteinExistence type="predicted"/>
<evidence type="ECO:0000313" key="2">
    <source>
        <dbReference type="EMBL" id="OAN42933.1"/>
    </source>
</evidence>
<name>A0A178M4E4_9PROT</name>
<dbReference type="NCBIfam" id="NF006040">
    <property type="entry name" value="PRK08183.1"/>
    <property type="match status" value="1"/>
</dbReference>
<dbReference type="STRING" id="1285242.A6A04_09505"/>
<protein>
    <submittedName>
        <fullName evidence="2">NADH dehydrogenase</fullName>
    </submittedName>
</protein>
<gene>
    <name evidence="2" type="ORF">A6A04_09505</name>
</gene>
<evidence type="ECO:0000256" key="1">
    <source>
        <dbReference type="SAM" id="MobiDB-lite"/>
    </source>
</evidence>
<organism evidence="2 3">
    <name type="scientific">Paramagnetospirillum marisnigri</name>
    <dbReference type="NCBI Taxonomy" id="1285242"/>
    <lineage>
        <taxon>Bacteria</taxon>
        <taxon>Pseudomonadati</taxon>
        <taxon>Pseudomonadota</taxon>
        <taxon>Alphaproteobacteria</taxon>
        <taxon>Rhodospirillales</taxon>
        <taxon>Magnetospirillaceae</taxon>
        <taxon>Paramagnetospirillum</taxon>
    </lineage>
</organism>
<dbReference type="PANTHER" id="PTHR12910:SF2">
    <property type="entry name" value="NADH DEHYDROGENASE [UBIQUINONE] 1 ALPHA SUBCOMPLEX SUBUNIT 12"/>
    <property type="match status" value="1"/>
</dbReference>
<dbReference type="RefSeq" id="WP_068495926.1">
    <property type="nucleotide sequence ID" value="NZ_LWQT01000131.1"/>
</dbReference>
<sequence length="116" mass="13071">MATLGTLIYTWTKGKLVGTDTAGNRYFTERSAAKGRRTKRWVLFSGKAEASKIPPEWHAWLHYTSDKPLTDATRQSWQKPHEANRTGSPEAYLPPGHDLAGGVRERATGDYEAWRP</sequence>
<dbReference type="GO" id="GO:0006979">
    <property type="term" value="P:response to oxidative stress"/>
    <property type="evidence" value="ECO:0007669"/>
    <property type="project" value="TreeGrafter"/>
</dbReference>
<dbReference type="InterPro" id="IPR007763">
    <property type="entry name" value="NDUFA12"/>
</dbReference>
<dbReference type="AlphaFoldDB" id="A0A178M4E4"/>
<comment type="caution">
    <text evidence="2">The sequence shown here is derived from an EMBL/GenBank/DDBJ whole genome shotgun (WGS) entry which is preliminary data.</text>
</comment>
<evidence type="ECO:0000313" key="3">
    <source>
        <dbReference type="Proteomes" id="UP000078428"/>
    </source>
</evidence>
<dbReference type="GO" id="GO:0045271">
    <property type="term" value="C:respiratory chain complex I"/>
    <property type="evidence" value="ECO:0007669"/>
    <property type="project" value="InterPro"/>
</dbReference>
<dbReference type="Pfam" id="PF05071">
    <property type="entry name" value="NDUFA12"/>
    <property type="match status" value="1"/>
</dbReference>
<accession>A0A178M4E4</accession>
<dbReference type="PANTHER" id="PTHR12910">
    <property type="entry name" value="NADH-UBIQUINONE OXIDOREDUCTASE SUBUNIT B17.2"/>
    <property type="match status" value="1"/>
</dbReference>
<keyword evidence="3" id="KW-1185">Reference proteome</keyword>
<reference evidence="2 3" key="1">
    <citation type="submission" date="2016-04" db="EMBL/GenBank/DDBJ databases">
        <title>Draft genome sequence of freshwater magnetotactic bacteria Magnetospirillum marisnigri SP-1 and Magnetospirillum moscoviense BB-1.</title>
        <authorList>
            <person name="Koziaeva V."/>
            <person name="Dziuba M.V."/>
            <person name="Ivanov T.M."/>
            <person name="Kuznetsov B."/>
            <person name="Grouzdev D.S."/>
        </authorList>
    </citation>
    <scope>NUCLEOTIDE SEQUENCE [LARGE SCALE GENOMIC DNA]</scope>
    <source>
        <strain evidence="2 3">SP-1</strain>
    </source>
</reference>
<feature type="compositionally biased region" description="Basic and acidic residues" evidence="1">
    <location>
        <begin position="103"/>
        <end position="116"/>
    </location>
</feature>
<dbReference type="Proteomes" id="UP000078428">
    <property type="component" value="Unassembled WGS sequence"/>
</dbReference>
<dbReference type="OrthoDB" id="9795340at2"/>
<dbReference type="EMBL" id="LWQT01000131">
    <property type="protein sequence ID" value="OAN42933.1"/>
    <property type="molecule type" value="Genomic_DNA"/>
</dbReference>